<evidence type="ECO:0000313" key="4">
    <source>
        <dbReference type="Proteomes" id="UP000689129"/>
    </source>
</evidence>
<dbReference type="AlphaFoldDB" id="A0A8I3ARX5"/>
<dbReference type="EMBL" id="JAEMWZ010000135">
    <property type="protein sequence ID" value="KAG7134542.1"/>
    <property type="molecule type" value="Genomic_DNA"/>
</dbReference>
<dbReference type="GO" id="GO:0030479">
    <property type="term" value="C:actin cortical patch"/>
    <property type="evidence" value="ECO:0007669"/>
    <property type="project" value="TreeGrafter"/>
</dbReference>
<dbReference type="GO" id="GO:0006897">
    <property type="term" value="P:endocytosis"/>
    <property type="evidence" value="ECO:0007669"/>
    <property type="project" value="TreeGrafter"/>
</dbReference>
<dbReference type="OrthoDB" id="445362at2759"/>
<evidence type="ECO:0000256" key="1">
    <source>
        <dbReference type="SAM" id="MobiDB-lite"/>
    </source>
</evidence>
<dbReference type="InterPro" id="IPR018556">
    <property type="entry name" value="SPIN90/Ldb17_LRD"/>
</dbReference>
<evidence type="ECO:0000313" key="3">
    <source>
        <dbReference type="EMBL" id="KAG7134542.1"/>
    </source>
</evidence>
<dbReference type="PANTHER" id="PTHR13357">
    <property type="entry name" value="SH3 ADAPTER PROTEIN SPIN90 NCK INTERACTING PROTEIN WITH SH3 DOMAIN"/>
    <property type="match status" value="1"/>
</dbReference>
<dbReference type="PANTHER" id="PTHR13357:SF1">
    <property type="entry name" value="NCK-INTERACTING PROTEIN WITH SH3 DOMAIN"/>
    <property type="match status" value="1"/>
</dbReference>
<feature type="region of interest" description="Disordered" evidence="1">
    <location>
        <begin position="370"/>
        <end position="444"/>
    </location>
</feature>
<feature type="domain" description="SPIN90/Ldb17 leucine-rich" evidence="2">
    <location>
        <begin position="233"/>
        <end position="280"/>
    </location>
</feature>
<dbReference type="GO" id="GO:0051666">
    <property type="term" value="P:actin cortical patch localization"/>
    <property type="evidence" value="ECO:0007669"/>
    <property type="project" value="TreeGrafter"/>
</dbReference>
<dbReference type="InterPro" id="IPR030125">
    <property type="entry name" value="SPIN90/Ldb17"/>
</dbReference>
<dbReference type="Pfam" id="PF09431">
    <property type="entry name" value="SPIN90_LRD"/>
    <property type="match status" value="1"/>
</dbReference>
<sequence>MADYDVYQSLETEQEFFEELDDVVGTQYQSHDLIDETLRSWLYLASMFRDKFCDAEDDIAACAQKLLASQLFVDNRDYVRTQIIFSLLQEDEPNSLYLITCFLLLDGRADEATFTRMVEEACFPRLLELLNGRKDRDPRLHRLLLELMYEMSRIERLRTEDLLQIDDGFINYLFQIIEELSNDVHDPYHYPIIRVLLVLNEQYMLSSTNIGTDPLAPSPRDGNEPAAPHPQAAVLLDVIIRNLMDLPDEKASLRHTYLRVLYPLLAHTQLSHPPHYKRDEVHKVLRILGGFGNSHFAPADETTVRLVERVSKVKWLAAPDEDAAAAAAASSGEAEVARKFLGISLSPSQTASSISVVDVAAVMEKPGVQTPSRRAEAGGEAAAAAAGTAAAKRIRPEVPRHRHGLPFAGIVTGKKTPPKAPPPRRHAKLRIVETPPDGGPASEV</sequence>
<accession>A0A8I3ARX5</accession>
<dbReference type="Proteomes" id="UP000689129">
    <property type="component" value="Unassembled WGS sequence"/>
</dbReference>
<name>A0A8I3ARX5_VERLO</name>
<feature type="compositionally biased region" description="Low complexity" evidence="1">
    <location>
        <begin position="378"/>
        <end position="391"/>
    </location>
</feature>
<protein>
    <submittedName>
        <fullName evidence="3">Protein dip1 like protein</fullName>
    </submittedName>
</protein>
<comment type="caution">
    <text evidence="3">The sequence shown here is derived from an EMBL/GenBank/DDBJ whole genome shotgun (WGS) entry which is preliminary data.</text>
</comment>
<reference evidence="3" key="1">
    <citation type="journal article" date="2021" name="Mol. Plant Pathol.">
        <title>A 20-kb lineage-specific genomic region tames virulence in pathogenic amphidiploid Verticillium longisporum.</title>
        <authorList>
            <person name="Harting R."/>
            <person name="Starke J."/>
            <person name="Kusch H."/>
            <person name="Poggeler S."/>
            <person name="Maurus I."/>
            <person name="Schluter R."/>
            <person name="Landesfeind M."/>
            <person name="Bulla I."/>
            <person name="Nowrousian M."/>
            <person name="de Jonge R."/>
            <person name="Stahlhut G."/>
            <person name="Hoff K.J."/>
            <person name="Asshauer K.P."/>
            <person name="Thurmer A."/>
            <person name="Stanke M."/>
            <person name="Daniel R."/>
            <person name="Morgenstern B."/>
            <person name="Thomma B.P.H.J."/>
            <person name="Kronstad J.W."/>
            <person name="Braus-Stromeyer S.A."/>
            <person name="Braus G.H."/>
        </authorList>
    </citation>
    <scope>NUCLEOTIDE SEQUENCE</scope>
    <source>
        <strain evidence="3">Vl32</strain>
    </source>
</reference>
<dbReference type="GO" id="GO:0071933">
    <property type="term" value="F:Arp2/3 complex binding"/>
    <property type="evidence" value="ECO:0007669"/>
    <property type="project" value="TreeGrafter"/>
</dbReference>
<dbReference type="GO" id="GO:0000147">
    <property type="term" value="P:actin cortical patch assembly"/>
    <property type="evidence" value="ECO:0007669"/>
    <property type="project" value="TreeGrafter"/>
</dbReference>
<evidence type="ECO:0000259" key="2">
    <source>
        <dbReference type="Pfam" id="PF09431"/>
    </source>
</evidence>
<gene>
    <name evidence="3" type="ORF">HYQ45_007513</name>
</gene>
<proteinExistence type="predicted"/>
<organism evidence="3 4">
    <name type="scientific">Verticillium longisporum</name>
    <name type="common">Verticillium dahliae var. longisporum</name>
    <dbReference type="NCBI Taxonomy" id="100787"/>
    <lineage>
        <taxon>Eukaryota</taxon>
        <taxon>Fungi</taxon>
        <taxon>Dikarya</taxon>
        <taxon>Ascomycota</taxon>
        <taxon>Pezizomycotina</taxon>
        <taxon>Sordariomycetes</taxon>
        <taxon>Hypocreomycetidae</taxon>
        <taxon>Glomerellales</taxon>
        <taxon>Plectosphaerellaceae</taxon>
        <taxon>Verticillium</taxon>
    </lineage>
</organism>